<dbReference type="Pfam" id="PF04178">
    <property type="entry name" value="Got1"/>
    <property type="match status" value="1"/>
</dbReference>
<comment type="subcellular location">
    <subcellularLocation>
        <location evidence="1">Golgi apparatus membrane</location>
        <topology evidence="1">Multi-pass membrane protein</topology>
    </subcellularLocation>
</comment>
<evidence type="ECO:0000313" key="9">
    <source>
        <dbReference type="Proteomes" id="UP001162131"/>
    </source>
</evidence>
<proteinExistence type="inferred from homology"/>
<evidence type="ECO:0000256" key="7">
    <source>
        <dbReference type="SAM" id="Phobius"/>
    </source>
</evidence>
<protein>
    <recommendedName>
        <fullName evidence="10">Vesicle transport protein GOT1A</fullName>
    </recommendedName>
</protein>
<dbReference type="EMBL" id="CAJZBQ010000063">
    <property type="protein sequence ID" value="CAG9335775.1"/>
    <property type="molecule type" value="Genomic_DNA"/>
</dbReference>
<comment type="caution">
    <text evidence="8">The sequence shown here is derived from an EMBL/GenBank/DDBJ whole genome shotgun (WGS) entry which is preliminary data.</text>
</comment>
<dbReference type="GO" id="GO:0042147">
    <property type="term" value="P:retrograde transport, endosome to Golgi"/>
    <property type="evidence" value="ECO:0007669"/>
    <property type="project" value="InterPro"/>
</dbReference>
<evidence type="ECO:0000256" key="5">
    <source>
        <dbReference type="ARBA" id="ARBA00023136"/>
    </source>
</evidence>
<name>A0AAU9KEN1_9CILI</name>
<keyword evidence="2 7" id="KW-0812">Transmembrane</keyword>
<evidence type="ECO:0000256" key="6">
    <source>
        <dbReference type="ARBA" id="ARBA00025799"/>
    </source>
</evidence>
<evidence type="ECO:0000256" key="3">
    <source>
        <dbReference type="ARBA" id="ARBA00022989"/>
    </source>
</evidence>
<feature type="transmembrane region" description="Helical" evidence="7">
    <location>
        <begin position="72"/>
        <end position="98"/>
    </location>
</feature>
<dbReference type="AlphaFoldDB" id="A0AAU9KEN1"/>
<evidence type="ECO:0008006" key="10">
    <source>
        <dbReference type="Google" id="ProtNLM"/>
    </source>
</evidence>
<keyword evidence="3 7" id="KW-1133">Transmembrane helix</keyword>
<dbReference type="GO" id="GO:0005829">
    <property type="term" value="C:cytosol"/>
    <property type="evidence" value="ECO:0007669"/>
    <property type="project" value="GOC"/>
</dbReference>
<dbReference type="PANTHER" id="PTHR21493:SF9">
    <property type="entry name" value="GOLGI TRANSPORT PROTEIN 1-RELATED"/>
    <property type="match status" value="1"/>
</dbReference>
<keyword evidence="5 7" id="KW-0472">Membrane</keyword>
<keyword evidence="9" id="KW-1185">Reference proteome</keyword>
<dbReference type="Proteomes" id="UP001162131">
    <property type="component" value="Unassembled WGS sequence"/>
</dbReference>
<keyword evidence="4" id="KW-0333">Golgi apparatus</keyword>
<feature type="transmembrane region" description="Helical" evidence="7">
    <location>
        <begin position="36"/>
        <end position="60"/>
    </location>
</feature>
<dbReference type="InterPro" id="IPR045176">
    <property type="entry name" value="Got1"/>
</dbReference>
<feature type="transmembrane region" description="Helical" evidence="7">
    <location>
        <begin position="12"/>
        <end position="30"/>
    </location>
</feature>
<sequence>MYLSSSKKSGGSILTLAGLICYFLGLILRFDRFLLILGNLLFTAGTCYIAGASTLALFFFKPSKFKGSACCFIGLFLILCNWTIFGTFIQLFGFFYLFRDFLPQLYSSSKYIPGIGPYICNSPSIHEFIGKISGQGKIASV</sequence>
<dbReference type="GO" id="GO:0006888">
    <property type="term" value="P:endoplasmic reticulum to Golgi vesicle-mediated transport"/>
    <property type="evidence" value="ECO:0007669"/>
    <property type="project" value="InterPro"/>
</dbReference>
<dbReference type="PANTHER" id="PTHR21493">
    <property type="entry name" value="CGI-141-RELATED/LIPASE CONTAINING PROTEIN"/>
    <property type="match status" value="1"/>
</dbReference>
<comment type="similarity">
    <text evidence="6">Belongs to the GOT1 family.</text>
</comment>
<gene>
    <name evidence="8" type="ORF">BSTOLATCC_MIC65097</name>
</gene>
<organism evidence="8 9">
    <name type="scientific">Blepharisma stoltei</name>
    <dbReference type="NCBI Taxonomy" id="1481888"/>
    <lineage>
        <taxon>Eukaryota</taxon>
        <taxon>Sar</taxon>
        <taxon>Alveolata</taxon>
        <taxon>Ciliophora</taxon>
        <taxon>Postciliodesmatophora</taxon>
        <taxon>Heterotrichea</taxon>
        <taxon>Heterotrichida</taxon>
        <taxon>Blepharismidae</taxon>
        <taxon>Blepharisma</taxon>
    </lineage>
</organism>
<evidence type="ECO:0000256" key="2">
    <source>
        <dbReference type="ARBA" id="ARBA00022692"/>
    </source>
</evidence>
<evidence type="ECO:0000256" key="4">
    <source>
        <dbReference type="ARBA" id="ARBA00023034"/>
    </source>
</evidence>
<accession>A0AAU9KEN1</accession>
<reference evidence="8" key="1">
    <citation type="submission" date="2021-09" db="EMBL/GenBank/DDBJ databases">
        <authorList>
            <consortium name="AG Swart"/>
            <person name="Singh M."/>
            <person name="Singh A."/>
            <person name="Seah K."/>
            <person name="Emmerich C."/>
        </authorList>
    </citation>
    <scope>NUCLEOTIDE SEQUENCE</scope>
    <source>
        <strain evidence="8">ATCC30299</strain>
    </source>
</reference>
<dbReference type="GO" id="GO:0000139">
    <property type="term" value="C:Golgi membrane"/>
    <property type="evidence" value="ECO:0007669"/>
    <property type="project" value="UniProtKB-SubCell"/>
</dbReference>
<dbReference type="InterPro" id="IPR007305">
    <property type="entry name" value="Vesicle_transpt_Got1/SFT2"/>
</dbReference>
<evidence type="ECO:0000256" key="1">
    <source>
        <dbReference type="ARBA" id="ARBA00004653"/>
    </source>
</evidence>
<evidence type="ECO:0000313" key="8">
    <source>
        <dbReference type="EMBL" id="CAG9335775.1"/>
    </source>
</evidence>